<proteinExistence type="predicted"/>
<dbReference type="SUPFAM" id="SSF50965">
    <property type="entry name" value="Galactose oxidase, central domain"/>
    <property type="match status" value="1"/>
</dbReference>
<dbReference type="Gene3D" id="2.120.10.80">
    <property type="entry name" value="Kelch-type beta propeller"/>
    <property type="match status" value="1"/>
</dbReference>
<reference evidence="1 2" key="1">
    <citation type="journal article" date="2018" name="Nat. Ecol. Evol.">
        <title>Genomic signatures of mitonuclear coevolution across populations of Tigriopus californicus.</title>
        <authorList>
            <person name="Barreto F.S."/>
            <person name="Watson E.T."/>
            <person name="Lima T.G."/>
            <person name="Willett C.S."/>
            <person name="Edmands S."/>
            <person name="Li W."/>
            <person name="Burton R.S."/>
        </authorList>
    </citation>
    <scope>NUCLEOTIDE SEQUENCE [LARGE SCALE GENOMIC DNA]</scope>
    <source>
        <strain evidence="1 2">San Diego</strain>
    </source>
</reference>
<dbReference type="AlphaFoldDB" id="A0A553NSQ3"/>
<sequence>MESHGLSEYLSSDGKWRNGSVNHPGVFTGLATISDHELFVIGGATSLVSAWRNSAHVLNVRTQAAREVGGGLSFAMMRTSCTRFRLKNGTEVVLCVGGRCDSCQATPNVNHNQVIVFNIEHEWLMLKPEWDLPVRGRGANLFVSRDGILYLLGGGTFETKSFQFNEGGSPVWVPIHPVPNSDDFMAFEISYIRT</sequence>
<gene>
    <name evidence="1" type="ORF">TCAL_14247</name>
</gene>
<organism evidence="1 2">
    <name type="scientific">Tigriopus californicus</name>
    <name type="common">Marine copepod</name>
    <dbReference type="NCBI Taxonomy" id="6832"/>
    <lineage>
        <taxon>Eukaryota</taxon>
        <taxon>Metazoa</taxon>
        <taxon>Ecdysozoa</taxon>
        <taxon>Arthropoda</taxon>
        <taxon>Crustacea</taxon>
        <taxon>Multicrustacea</taxon>
        <taxon>Hexanauplia</taxon>
        <taxon>Copepoda</taxon>
        <taxon>Harpacticoida</taxon>
        <taxon>Harpacticidae</taxon>
        <taxon>Tigriopus</taxon>
    </lineage>
</organism>
<accession>A0A553NSQ3</accession>
<comment type="caution">
    <text evidence="1">The sequence shown here is derived from an EMBL/GenBank/DDBJ whole genome shotgun (WGS) entry which is preliminary data.</text>
</comment>
<keyword evidence="2" id="KW-1185">Reference proteome</keyword>
<name>A0A553NSQ3_TIGCA</name>
<dbReference type="EMBL" id="VCGU01000010">
    <property type="protein sequence ID" value="TRY68448.1"/>
    <property type="molecule type" value="Genomic_DNA"/>
</dbReference>
<dbReference type="Proteomes" id="UP000318571">
    <property type="component" value="Chromosome 1"/>
</dbReference>
<evidence type="ECO:0000313" key="2">
    <source>
        <dbReference type="Proteomes" id="UP000318571"/>
    </source>
</evidence>
<dbReference type="InterPro" id="IPR015915">
    <property type="entry name" value="Kelch-typ_b-propeller"/>
</dbReference>
<evidence type="ECO:0000313" key="1">
    <source>
        <dbReference type="EMBL" id="TRY68448.1"/>
    </source>
</evidence>
<protein>
    <submittedName>
        <fullName evidence="1">Uncharacterized protein</fullName>
    </submittedName>
</protein>
<dbReference type="InterPro" id="IPR011043">
    <property type="entry name" value="Gal_Oxase/kelch_b-propeller"/>
</dbReference>